<protein>
    <submittedName>
        <fullName evidence="4">DUF6701 domain-containing protein</fullName>
    </submittedName>
</protein>
<dbReference type="InterPro" id="IPR046524">
    <property type="entry name" value="DUF6701"/>
</dbReference>
<keyword evidence="5" id="KW-1185">Reference proteome</keyword>
<dbReference type="Pfam" id="PF20419">
    <property type="entry name" value="DUF6701"/>
    <property type="match status" value="1"/>
</dbReference>
<feature type="signal peptide" evidence="2">
    <location>
        <begin position="1"/>
        <end position="33"/>
    </location>
</feature>
<gene>
    <name evidence="4" type="ORF">ABDJ40_11890</name>
</gene>
<feature type="domain" description="DUF6701" evidence="3">
    <location>
        <begin position="610"/>
        <end position="1234"/>
    </location>
</feature>
<feature type="region of interest" description="Disordered" evidence="1">
    <location>
        <begin position="286"/>
        <end position="307"/>
    </location>
</feature>
<organism evidence="4 5">
    <name type="scientific">Roseateles flavus</name>
    <dbReference type="NCBI Taxonomy" id="3149041"/>
    <lineage>
        <taxon>Bacteria</taxon>
        <taxon>Pseudomonadati</taxon>
        <taxon>Pseudomonadota</taxon>
        <taxon>Betaproteobacteria</taxon>
        <taxon>Burkholderiales</taxon>
        <taxon>Sphaerotilaceae</taxon>
        <taxon>Roseateles</taxon>
    </lineage>
</organism>
<dbReference type="RefSeq" id="WP_347609934.1">
    <property type="nucleotide sequence ID" value="NZ_JBDPZC010000005.1"/>
</dbReference>
<evidence type="ECO:0000259" key="3">
    <source>
        <dbReference type="Pfam" id="PF20419"/>
    </source>
</evidence>
<evidence type="ECO:0000256" key="2">
    <source>
        <dbReference type="SAM" id="SignalP"/>
    </source>
</evidence>
<name>A0ABV0GEG3_9BURK</name>
<proteinExistence type="predicted"/>
<reference evidence="4 5" key="1">
    <citation type="submission" date="2024-05" db="EMBL/GenBank/DDBJ databases">
        <title>Roseateles sp. 2.12 16S ribosomal RNA gene Genome sequencing and assembly.</title>
        <authorList>
            <person name="Woo H."/>
        </authorList>
    </citation>
    <scope>NUCLEOTIDE SEQUENCE [LARGE SCALE GENOMIC DNA]</scope>
    <source>
        <strain evidence="4 5">2.12</strain>
    </source>
</reference>
<dbReference type="InterPro" id="IPR013320">
    <property type="entry name" value="ConA-like_dom_sf"/>
</dbReference>
<evidence type="ECO:0000313" key="4">
    <source>
        <dbReference type="EMBL" id="MEO3713466.1"/>
    </source>
</evidence>
<dbReference type="Proteomes" id="UP001462640">
    <property type="component" value="Unassembled WGS sequence"/>
</dbReference>
<accession>A0ABV0GEG3</accession>
<dbReference type="Gene3D" id="2.60.120.200">
    <property type="match status" value="1"/>
</dbReference>
<feature type="chain" id="PRO_5046513674" evidence="2">
    <location>
        <begin position="34"/>
        <end position="1235"/>
    </location>
</feature>
<dbReference type="SUPFAM" id="SSF49899">
    <property type="entry name" value="Concanavalin A-like lectins/glucanases"/>
    <property type="match status" value="1"/>
</dbReference>
<keyword evidence="2" id="KW-0732">Signal</keyword>
<dbReference type="Pfam" id="PF13385">
    <property type="entry name" value="Laminin_G_3"/>
    <property type="match status" value="1"/>
</dbReference>
<comment type="caution">
    <text evidence="4">The sequence shown here is derived from an EMBL/GenBank/DDBJ whole genome shotgun (WGS) entry which is preliminary data.</text>
</comment>
<dbReference type="EMBL" id="JBDPZC010000005">
    <property type="protein sequence ID" value="MEO3713466.1"/>
    <property type="molecule type" value="Genomic_DNA"/>
</dbReference>
<evidence type="ECO:0000256" key="1">
    <source>
        <dbReference type="SAM" id="MobiDB-lite"/>
    </source>
</evidence>
<evidence type="ECO:0000313" key="5">
    <source>
        <dbReference type="Proteomes" id="UP001462640"/>
    </source>
</evidence>
<sequence>MNTSWTLSRARHLPLLGLLCLWLALFCATPARAQCGPIPTANALTAGSGGSLSLPGDFIVNGLSTSGTGPNLPTTGIRNNNATTFPSLVPASFPSFSGGGTVSSSPLAAGTYATVNASGSFSTTGGTYYIANFNVAASSTVTLGAGTYYINNWTISNNVTINLGGAVKVYMGNLMSAANYLNFNSAGPTVNGLIELATSADVSFGSYANFRGVIYGNNGNSIIMGNYATLTGLLAIKGSLSFSSGSSIALSAADQAAIDGLSTCDATSVGLVADYHFDECSYNGSSGEARDSRGSYHATSSGAKPSTAAGGVVGRYFNSSALNSYLTTTSKVPLAGSYTIATWYLTPFAIDNTNNIHSLAALDPVSGSCIGDFMYTRDNDAYRWRVYTNANGPVIGSQVLNLASGWHHIALVGSGSSTQLYLDGSYRETLGLRINSASSSYGLRYIGSSCDSLSLQAFRAPLDEFMVFNTALGASDISAIYNYQRAGKNWDGTTRNLNSCVPAIASFVISGTGSASTCSPQTITVTAKDSGGNTITGYTGTVTLRTSSGMGTWALGSPAPGGGFSAGSNNGQATYTFVSGDAGVARFTLSHAAARDLTVLVTDTSTLANSTSATVQFRDNAFVWTEDLNDKIAGSWIGVAGRPHDMKLTLVKKDAVTGACGPATDYTGSRNLKLWRTDSGGAWTAPSVVSPALSIPTAKPAASNLTLNFSTGAATFNLGTSDVGQYTLSVADETGTYATNAISGSSSLMTVRPFAIVVSGIKMGSTNNPNGSGPSDAILGAAGANFSATVAAYRWSNAADVGDAGDATGVSTNDGVPDANVGFAAITAGGIAPGFAHTAVLRPASGIPALGTLNNGSVAVTGGSTTVSNLQYTEVGGFQFDTSNVLTGYLGLNMRGYFFNAGGVQNAMVGRFIPASFAVSNGSVTHRSTASCTPAAGFSYLGENFQLGFDLEARNALGSRTLNYTGSYAKLNLTVPANLGPAGVAGSTTFKTGGGRLSAVSSTGSWSNGAASATLVLNAARATGAGGASSPDGPFNASFGILPSDGEASGVSAPNLDTDVPANGAERGLVATVALRYGRLRLQNAIGSQHRPLSVPLQAQYWDGSVYQINTQDSCTRISSSQISFGNYRKTMTSSDATMLASPITVNQGQALITLAKPAAGRSGSYDLALALGSTATDASCLSWSPPPAPAASSGANLSHLRWPWCGTAADKDPSARASFGLYTGTDSIIYQREN</sequence>